<accession>A0A4R5CV13</accession>
<dbReference type="AlphaFoldDB" id="A0A4R5CV13"/>
<gene>
    <name evidence="2" type="ORF">E1269_22795</name>
</gene>
<dbReference type="OrthoDB" id="3388214at2"/>
<sequence>MAVNELFDAAMTLPVLPFTFLALAVVVYWLLVMVAGTVLERPAVDVAGLRSAVGLGGLPASLVATLLIGLAWVASLLATAALVDGPADDPPGRAASVGIVLGALALAWAGSAMLAVPIRRALRPGPRRDPAALVGRVCVVRSAQVGPDHGEAEVTGADGSPVVIEVRQAGSDELRPGSTALIHDYDADHRVFWVTAFEPQLGTNL</sequence>
<keyword evidence="1" id="KW-1133">Transmembrane helix</keyword>
<evidence type="ECO:0000313" key="2">
    <source>
        <dbReference type="EMBL" id="TDE01613.1"/>
    </source>
</evidence>
<keyword evidence="3" id="KW-1185">Reference proteome</keyword>
<dbReference type="InParanoid" id="A0A4R5CV13"/>
<organism evidence="2 3">
    <name type="scientific">Jiangella asiatica</name>
    <dbReference type="NCBI Taxonomy" id="2530372"/>
    <lineage>
        <taxon>Bacteria</taxon>
        <taxon>Bacillati</taxon>
        <taxon>Actinomycetota</taxon>
        <taxon>Actinomycetes</taxon>
        <taxon>Jiangellales</taxon>
        <taxon>Jiangellaceae</taxon>
        <taxon>Jiangella</taxon>
    </lineage>
</organism>
<feature type="transmembrane region" description="Helical" evidence="1">
    <location>
        <begin position="60"/>
        <end position="83"/>
    </location>
</feature>
<keyword evidence="1" id="KW-0812">Transmembrane</keyword>
<feature type="transmembrane region" description="Helical" evidence="1">
    <location>
        <begin position="20"/>
        <end position="39"/>
    </location>
</feature>
<evidence type="ECO:0000313" key="3">
    <source>
        <dbReference type="Proteomes" id="UP000294739"/>
    </source>
</evidence>
<reference evidence="2 3" key="1">
    <citation type="submission" date="2019-03" db="EMBL/GenBank/DDBJ databases">
        <title>Draft genome sequences of novel Actinobacteria.</title>
        <authorList>
            <person name="Sahin N."/>
            <person name="Ay H."/>
            <person name="Saygin H."/>
        </authorList>
    </citation>
    <scope>NUCLEOTIDE SEQUENCE [LARGE SCALE GENOMIC DNA]</scope>
    <source>
        <strain evidence="2 3">5K138</strain>
    </source>
</reference>
<protein>
    <recommendedName>
        <fullName evidence="4">DUF1449 family protein</fullName>
    </recommendedName>
</protein>
<dbReference type="EMBL" id="SMKZ01000040">
    <property type="protein sequence ID" value="TDE01613.1"/>
    <property type="molecule type" value="Genomic_DNA"/>
</dbReference>
<keyword evidence="1" id="KW-0472">Membrane</keyword>
<proteinExistence type="predicted"/>
<feature type="transmembrane region" description="Helical" evidence="1">
    <location>
        <begin position="95"/>
        <end position="118"/>
    </location>
</feature>
<evidence type="ECO:0000256" key="1">
    <source>
        <dbReference type="SAM" id="Phobius"/>
    </source>
</evidence>
<dbReference type="Proteomes" id="UP000294739">
    <property type="component" value="Unassembled WGS sequence"/>
</dbReference>
<name>A0A4R5CV13_9ACTN</name>
<evidence type="ECO:0008006" key="4">
    <source>
        <dbReference type="Google" id="ProtNLM"/>
    </source>
</evidence>
<comment type="caution">
    <text evidence="2">The sequence shown here is derived from an EMBL/GenBank/DDBJ whole genome shotgun (WGS) entry which is preliminary data.</text>
</comment>